<dbReference type="Proteomes" id="UP001139353">
    <property type="component" value="Unassembled WGS sequence"/>
</dbReference>
<organism evidence="2 3">
    <name type="scientific">Scleromatobacter humisilvae</name>
    <dbReference type="NCBI Taxonomy" id="2897159"/>
    <lineage>
        <taxon>Bacteria</taxon>
        <taxon>Pseudomonadati</taxon>
        <taxon>Pseudomonadota</taxon>
        <taxon>Betaproteobacteria</taxon>
        <taxon>Burkholderiales</taxon>
        <taxon>Sphaerotilaceae</taxon>
        <taxon>Scleromatobacter</taxon>
    </lineage>
</organism>
<name>A0A9X1YL27_9BURK</name>
<sequence length="294" mass="32373">MSFEQPFTLARRGHAANRLLQATLVACALLAATGAAQAQDAAALHAKFESLQDKLAHNAYGRPLVLQSTQAGDHLEGEVYARVDQPYPMVQKALQGTDNWCGILILHLNVKMCHAQPAGLDMALGRKYDQPVDDAYKLHFDYKLASDGPDYLKAELTSGDGPLGTKDYRIAVEAAPLDAAHTMLHMSYAYGFGFTARVALNAYLSTAGADKVGFSVSGKDADGKPTYVGGVRGLVERNTMRYYLAIDDYVATPAPSQLEQRLNTWFDATERYPRQLHEVEKNDYLVMKREEAKR</sequence>
<protein>
    <submittedName>
        <fullName evidence="2">Uncharacterized protein</fullName>
    </submittedName>
</protein>
<evidence type="ECO:0000256" key="1">
    <source>
        <dbReference type="SAM" id="SignalP"/>
    </source>
</evidence>
<dbReference type="RefSeq" id="WP_275683739.1">
    <property type="nucleotide sequence ID" value="NZ_JAJLJH010000005.1"/>
</dbReference>
<proteinExistence type="predicted"/>
<dbReference type="AlphaFoldDB" id="A0A9X1YL27"/>
<evidence type="ECO:0000313" key="2">
    <source>
        <dbReference type="EMBL" id="MCK9687702.1"/>
    </source>
</evidence>
<reference evidence="2" key="1">
    <citation type="submission" date="2021-11" db="EMBL/GenBank/DDBJ databases">
        <title>BS-T2-15 a new species belonging to the Comamonadaceae family isolated from the soil of a French oak forest.</title>
        <authorList>
            <person name="Mieszkin S."/>
            <person name="Alain K."/>
        </authorList>
    </citation>
    <scope>NUCLEOTIDE SEQUENCE</scope>
    <source>
        <strain evidence="2">BS-T2-15</strain>
    </source>
</reference>
<comment type="caution">
    <text evidence="2">The sequence shown here is derived from an EMBL/GenBank/DDBJ whole genome shotgun (WGS) entry which is preliminary data.</text>
</comment>
<feature type="signal peptide" evidence="1">
    <location>
        <begin position="1"/>
        <end position="38"/>
    </location>
</feature>
<feature type="chain" id="PRO_5040934466" evidence="1">
    <location>
        <begin position="39"/>
        <end position="294"/>
    </location>
</feature>
<gene>
    <name evidence="2" type="ORF">LPC04_18520</name>
</gene>
<evidence type="ECO:0000313" key="3">
    <source>
        <dbReference type="Proteomes" id="UP001139353"/>
    </source>
</evidence>
<accession>A0A9X1YL27</accession>
<keyword evidence="1" id="KW-0732">Signal</keyword>
<dbReference type="EMBL" id="JAJLJH010000005">
    <property type="protein sequence ID" value="MCK9687702.1"/>
    <property type="molecule type" value="Genomic_DNA"/>
</dbReference>
<keyword evidence="3" id="KW-1185">Reference proteome</keyword>